<dbReference type="Pfam" id="PF13406">
    <property type="entry name" value="SLT_2"/>
    <property type="match status" value="1"/>
</dbReference>
<dbReference type="InterPro" id="IPR036366">
    <property type="entry name" value="PGBDSf"/>
</dbReference>
<protein>
    <submittedName>
        <fullName evidence="4">Lytic murein transglycosylase</fullName>
    </submittedName>
</protein>
<keyword evidence="5" id="KW-1185">Reference proteome</keyword>
<feature type="chain" id="PRO_5017046172" evidence="1">
    <location>
        <begin position="18"/>
        <end position="421"/>
    </location>
</feature>
<evidence type="ECO:0000313" key="5">
    <source>
        <dbReference type="Proteomes" id="UP000252023"/>
    </source>
</evidence>
<dbReference type="OrthoDB" id="9808544at2"/>
<dbReference type="InterPro" id="IPR002477">
    <property type="entry name" value="Peptidoglycan-bd-like"/>
</dbReference>
<name>A0A344PIR1_9RHOB</name>
<evidence type="ECO:0000259" key="2">
    <source>
        <dbReference type="Pfam" id="PF01471"/>
    </source>
</evidence>
<dbReference type="Gene3D" id="1.10.101.10">
    <property type="entry name" value="PGBD-like superfamily/PGBD"/>
    <property type="match status" value="1"/>
</dbReference>
<dbReference type="PROSITE" id="PS51257">
    <property type="entry name" value="PROKAR_LIPOPROTEIN"/>
    <property type="match status" value="1"/>
</dbReference>
<sequence>MTRTLLTRISFATATVAALSACGMPLSRSPGSVSSSTTPAPIPAASAGDEAGFQRFVQSFRPRAVAAGISPAVYDRAMANAHFNPEVIRLDRRQSEFTKPIWEYLDGAVSANRVTTGRQKASQLAGLMRAIEARYGVDSEYVLAIWGMESNFGANRGNTRIIPALATLAYEGRRGEMFQQQLIAALKIIQAGDVDADHMLGSWAGAMGHTQFMPSSFLSYAVDFTGDGRRDIWSDDPSDSLASTAAYLARSGWQRGLPWGVEVVLPSGFNYNQVGRTIKKPGGTWAGMGVRTASGAAMPGWNGAIIAPAGARGPAFLVSQNFNAIRAYNAADSYVMGVGLLGDAIAGRGGVRGSWPRGDAPLSNAQKAEIQNRLNGKGYPAGEPDGKLGTQSIEAIKAFQRASGMSPDGYATPALLAALRR</sequence>
<dbReference type="CDD" id="cd13399">
    <property type="entry name" value="Slt35-like"/>
    <property type="match status" value="1"/>
</dbReference>
<dbReference type="PANTHER" id="PTHR30163:SF8">
    <property type="entry name" value="LYTIC MUREIN TRANSGLYCOSYLASE"/>
    <property type="match status" value="1"/>
</dbReference>
<evidence type="ECO:0000256" key="1">
    <source>
        <dbReference type="SAM" id="SignalP"/>
    </source>
</evidence>
<dbReference type="SUPFAM" id="SSF47090">
    <property type="entry name" value="PGBD-like"/>
    <property type="match status" value="1"/>
</dbReference>
<dbReference type="InterPro" id="IPR011970">
    <property type="entry name" value="MltB_2"/>
</dbReference>
<reference evidence="5" key="1">
    <citation type="submission" date="2018-07" db="EMBL/GenBank/DDBJ databases">
        <title>Genome sequencing of Paracoccus sp. SC2-6.</title>
        <authorList>
            <person name="Heo J."/>
            <person name="Kim S.-J."/>
            <person name="Kwon S.-W."/>
        </authorList>
    </citation>
    <scope>NUCLEOTIDE SEQUENCE [LARGE SCALE GENOMIC DNA]</scope>
    <source>
        <strain evidence="5">SC2-6</strain>
    </source>
</reference>
<dbReference type="GO" id="GO:0009253">
    <property type="term" value="P:peptidoglycan catabolic process"/>
    <property type="evidence" value="ECO:0007669"/>
    <property type="project" value="TreeGrafter"/>
</dbReference>
<dbReference type="Gene3D" id="1.10.530.10">
    <property type="match status" value="1"/>
</dbReference>
<dbReference type="InterPro" id="IPR031304">
    <property type="entry name" value="SLT_2"/>
</dbReference>
<dbReference type="AlphaFoldDB" id="A0A344PIR1"/>
<dbReference type="GO" id="GO:0008933">
    <property type="term" value="F:peptidoglycan lytic transglycosylase activity"/>
    <property type="evidence" value="ECO:0007669"/>
    <property type="project" value="TreeGrafter"/>
</dbReference>
<dbReference type="FunFam" id="1.10.8.350:FF:000001">
    <property type="entry name" value="Lytic murein transglycosylase B"/>
    <property type="match status" value="1"/>
</dbReference>
<dbReference type="InterPro" id="IPR036365">
    <property type="entry name" value="PGBD-like_sf"/>
</dbReference>
<dbReference type="PANTHER" id="PTHR30163">
    <property type="entry name" value="MEMBRANE-BOUND LYTIC MUREIN TRANSGLYCOSYLASE B"/>
    <property type="match status" value="1"/>
</dbReference>
<dbReference type="Gene3D" id="1.10.8.350">
    <property type="entry name" value="Bacterial muramidase"/>
    <property type="match status" value="1"/>
</dbReference>
<dbReference type="Pfam" id="PF01471">
    <property type="entry name" value="PG_binding_1"/>
    <property type="match status" value="1"/>
</dbReference>
<dbReference type="RefSeq" id="WP_114075585.1">
    <property type="nucleotide sequence ID" value="NZ_CP030918.1"/>
</dbReference>
<dbReference type="InterPro" id="IPR023346">
    <property type="entry name" value="Lysozyme-like_dom_sf"/>
</dbReference>
<accession>A0A344PIR1</accession>
<evidence type="ECO:0000313" key="4">
    <source>
        <dbReference type="EMBL" id="AXC49266.1"/>
    </source>
</evidence>
<gene>
    <name evidence="4" type="ORF">DRW48_05825</name>
</gene>
<dbReference type="EMBL" id="CP030918">
    <property type="protein sequence ID" value="AXC49266.1"/>
    <property type="molecule type" value="Genomic_DNA"/>
</dbReference>
<dbReference type="KEGG" id="pars:DRW48_05825"/>
<feature type="domain" description="Peptidoglycan binding-like" evidence="2">
    <location>
        <begin position="368"/>
        <end position="419"/>
    </location>
</feature>
<keyword evidence="1" id="KW-0732">Signal</keyword>
<proteinExistence type="predicted"/>
<feature type="domain" description="Transglycosylase SLT" evidence="3">
    <location>
        <begin position="53"/>
        <end position="343"/>
    </location>
</feature>
<evidence type="ECO:0000259" key="3">
    <source>
        <dbReference type="Pfam" id="PF13406"/>
    </source>
</evidence>
<dbReference type="InterPro" id="IPR043426">
    <property type="entry name" value="MltB-like"/>
</dbReference>
<feature type="signal peptide" evidence="1">
    <location>
        <begin position="1"/>
        <end position="17"/>
    </location>
</feature>
<dbReference type="Proteomes" id="UP000252023">
    <property type="component" value="Chromosome"/>
</dbReference>
<organism evidence="4 5">
    <name type="scientific">Paracoccus suum</name>
    <dbReference type="NCBI Taxonomy" id="2259340"/>
    <lineage>
        <taxon>Bacteria</taxon>
        <taxon>Pseudomonadati</taxon>
        <taxon>Pseudomonadota</taxon>
        <taxon>Alphaproteobacteria</taxon>
        <taxon>Rhodobacterales</taxon>
        <taxon>Paracoccaceae</taxon>
        <taxon>Paracoccus</taxon>
    </lineage>
</organism>
<dbReference type="NCBIfam" id="TIGR02283">
    <property type="entry name" value="MltB_2"/>
    <property type="match status" value="1"/>
</dbReference>
<dbReference type="SUPFAM" id="SSF53955">
    <property type="entry name" value="Lysozyme-like"/>
    <property type="match status" value="1"/>
</dbReference>